<dbReference type="SUPFAM" id="SSF54637">
    <property type="entry name" value="Thioesterase/thiol ester dehydrase-isomerase"/>
    <property type="match status" value="1"/>
</dbReference>
<dbReference type="Gene3D" id="3.10.129.10">
    <property type="entry name" value="Hotdog Thioesterase"/>
    <property type="match status" value="1"/>
</dbReference>
<protein>
    <submittedName>
        <fullName evidence="1">3-hydroxy-fatty acyl-ACP dehydratase</fullName>
    </submittedName>
</protein>
<gene>
    <name evidence="1" type="ORF">FEM41_15340</name>
</gene>
<dbReference type="InterPro" id="IPR016776">
    <property type="entry name" value="ApeP-like_dehydratase"/>
</dbReference>
<dbReference type="KEGG" id="izh:FEM41_15340"/>
<dbReference type="OrthoDB" id="9800188at2"/>
<dbReference type="Pfam" id="PF22817">
    <property type="entry name" value="ApeP-like"/>
    <property type="match status" value="1"/>
</dbReference>
<evidence type="ECO:0000313" key="2">
    <source>
        <dbReference type="Proteomes" id="UP000302163"/>
    </source>
</evidence>
<evidence type="ECO:0000313" key="1">
    <source>
        <dbReference type="EMBL" id="QCT20919.1"/>
    </source>
</evidence>
<dbReference type="AlphaFoldDB" id="A0A4P8YJM4"/>
<name>A0A4P8YJM4_9ENTR</name>
<dbReference type="InterPro" id="IPR029069">
    <property type="entry name" value="HotDog_dom_sf"/>
</dbReference>
<dbReference type="EMBL" id="CP040428">
    <property type="protein sequence ID" value="QCT20919.1"/>
    <property type="molecule type" value="Genomic_DNA"/>
</dbReference>
<organism evidence="1 2">
    <name type="scientific">Jejubacter calystegiae</name>
    <dbReference type="NCBI Taxonomy" id="2579935"/>
    <lineage>
        <taxon>Bacteria</taxon>
        <taxon>Pseudomonadati</taxon>
        <taxon>Pseudomonadota</taxon>
        <taxon>Gammaproteobacteria</taxon>
        <taxon>Enterobacterales</taxon>
        <taxon>Enterobacteriaceae</taxon>
        <taxon>Jejubacter</taxon>
    </lineage>
</organism>
<sequence length="152" mass="16774">MNHFKTPESYLPHEAPMCLLEQVVAVSEQGAHCRVTVTPDGVLAPFLTPDGALPGWFAIELMAQTVGVWNGWYDPDNQRIGMLLGGRELCCEPGRFSAGMVLDCHVQMLMRDDKVGSFEGRICCQGIQLASGRINTWQPDDEQLQQLIGEKG</sequence>
<accession>A0A4P8YJM4</accession>
<proteinExistence type="predicted"/>
<dbReference type="RefSeq" id="WP_138096983.1">
    <property type="nucleotide sequence ID" value="NZ_CP040428.1"/>
</dbReference>
<reference evidence="1 2" key="1">
    <citation type="submission" date="2019-05" db="EMBL/GenBank/DDBJ databases">
        <title>Complete genome sequence of Izhakiella calystegiae KSNA2, an endophyte isolated from beach morning glory (Calystegia soldanella).</title>
        <authorList>
            <person name="Jiang L."/>
            <person name="Jeong J.C."/>
            <person name="Kim C.Y."/>
            <person name="Kim D.H."/>
            <person name="Kim S.W."/>
            <person name="Lee j."/>
        </authorList>
    </citation>
    <scope>NUCLEOTIDE SEQUENCE [LARGE SCALE GENOMIC DNA]</scope>
    <source>
        <strain evidence="1 2">KSNA2</strain>
    </source>
</reference>
<keyword evidence="2" id="KW-1185">Reference proteome</keyword>
<dbReference type="PIRSF" id="PIRSF020565">
    <property type="entry name" value="3Ho_Ac_ACP_DH_prd"/>
    <property type="match status" value="1"/>
</dbReference>
<dbReference type="Proteomes" id="UP000302163">
    <property type="component" value="Chromosome"/>
</dbReference>